<proteinExistence type="predicted"/>
<dbReference type="Proteomes" id="UP001301012">
    <property type="component" value="Unassembled WGS sequence"/>
</dbReference>
<sequence>MKRFESSRLILRPWTTYDLEDLHEIMSNKEVAYLAGFSPRINLNDSFEILKKFVKEPPNSLWAIELKETNKVIGWIELHKPIEDIYKGSKEIGFVLSEIFWGRGLMIEAIEKILIHAFKEEQIDCIICSHFENNTQSKKVIEKCGFKYKIKYNNKNYYYLKRIE</sequence>
<reference evidence="2 3" key="1">
    <citation type="submission" date="2023-05" db="EMBL/GenBank/DDBJ databases">
        <title>Rombocin, a short stable natural nisin variant, displays selective antimicrobial activity against Listeria monocytogenes and employs dual mode of action to kill target bacterial strains.</title>
        <authorList>
            <person name="Wambui J."/>
            <person name="Stephan R."/>
            <person name="Kuipers O.P."/>
        </authorList>
    </citation>
    <scope>NUCLEOTIDE SEQUENCE [LARGE SCALE GENOMIC DNA]</scope>
    <source>
        <strain evidence="2 3">RC002</strain>
    </source>
</reference>
<dbReference type="EMBL" id="JASKYM010000001">
    <property type="protein sequence ID" value="MDK2562920.1"/>
    <property type="molecule type" value="Genomic_DNA"/>
</dbReference>
<comment type="caution">
    <text evidence="2">The sequence shown here is derived from an EMBL/GenBank/DDBJ whole genome shotgun (WGS) entry which is preliminary data.</text>
</comment>
<keyword evidence="3" id="KW-1185">Reference proteome</keyword>
<protein>
    <submittedName>
        <fullName evidence="2">GNAT family N-acetyltransferase</fullName>
    </submittedName>
</protein>
<gene>
    <name evidence="2" type="ORF">QOZ84_05115</name>
</gene>
<evidence type="ECO:0000313" key="2">
    <source>
        <dbReference type="EMBL" id="MDK2562920.1"/>
    </source>
</evidence>
<dbReference type="SUPFAM" id="SSF55729">
    <property type="entry name" value="Acyl-CoA N-acyltransferases (Nat)"/>
    <property type="match status" value="1"/>
</dbReference>
<accession>A0ABT7E7L2</accession>
<dbReference type="RefSeq" id="WP_284131867.1">
    <property type="nucleotide sequence ID" value="NZ_JASKYM010000001.1"/>
</dbReference>
<evidence type="ECO:0000313" key="3">
    <source>
        <dbReference type="Proteomes" id="UP001301012"/>
    </source>
</evidence>
<dbReference type="Gene3D" id="3.40.630.30">
    <property type="match status" value="1"/>
</dbReference>
<name>A0ABT7E7L2_9FIRM</name>
<organism evidence="2 3">
    <name type="scientific">Romboutsia sedimentorum</name>
    <dbReference type="NCBI Taxonomy" id="1368474"/>
    <lineage>
        <taxon>Bacteria</taxon>
        <taxon>Bacillati</taxon>
        <taxon>Bacillota</taxon>
        <taxon>Clostridia</taxon>
        <taxon>Peptostreptococcales</taxon>
        <taxon>Peptostreptococcaceae</taxon>
        <taxon>Romboutsia</taxon>
    </lineage>
</organism>
<dbReference type="PROSITE" id="PS51186">
    <property type="entry name" value="GNAT"/>
    <property type="match status" value="1"/>
</dbReference>
<feature type="domain" description="N-acetyltransferase" evidence="1">
    <location>
        <begin position="9"/>
        <end position="164"/>
    </location>
</feature>
<dbReference type="InterPro" id="IPR016181">
    <property type="entry name" value="Acyl_CoA_acyltransferase"/>
</dbReference>
<dbReference type="InterPro" id="IPR051531">
    <property type="entry name" value="N-acetyltransferase"/>
</dbReference>
<dbReference type="Pfam" id="PF13302">
    <property type="entry name" value="Acetyltransf_3"/>
    <property type="match status" value="1"/>
</dbReference>
<dbReference type="InterPro" id="IPR000182">
    <property type="entry name" value="GNAT_dom"/>
</dbReference>
<dbReference type="PANTHER" id="PTHR43792">
    <property type="entry name" value="GNAT FAMILY, PUTATIVE (AFU_ORTHOLOGUE AFUA_3G00765)-RELATED-RELATED"/>
    <property type="match status" value="1"/>
</dbReference>
<evidence type="ECO:0000259" key="1">
    <source>
        <dbReference type="PROSITE" id="PS51186"/>
    </source>
</evidence>